<proteinExistence type="predicted"/>
<organism evidence="1 2">
    <name type="scientific">Actibacterium lipolyticum</name>
    <dbReference type="NCBI Taxonomy" id="1524263"/>
    <lineage>
        <taxon>Bacteria</taxon>
        <taxon>Pseudomonadati</taxon>
        <taxon>Pseudomonadota</taxon>
        <taxon>Alphaproteobacteria</taxon>
        <taxon>Rhodobacterales</taxon>
        <taxon>Roseobacteraceae</taxon>
        <taxon>Actibacterium</taxon>
    </lineage>
</organism>
<protein>
    <submittedName>
        <fullName evidence="1">Uncharacterized protein</fullName>
    </submittedName>
</protein>
<keyword evidence="2" id="KW-1185">Reference proteome</keyword>
<evidence type="ECO:0000313" key="1">
    <source>
        <dbReference type="EMBL" id="SMX46496.1"/>
    </source>
</evidence>
<sequence length="724" mass="77778">MTELSRDRTLFDSGFALGLNTGKIPLSGTGTAGHVVQARAYSTDDSGASSTNWVDIATVDDFGNWSGELSAPRNASWYRPDVRLKALPGIAAIGGNRFGVGHVIAFWGQSEDERFHSTYYDQTTAPALLNEDAVQYMYFDRAGSDGLVHTHVTDATPVSAAVAALANTLLSERPDDKFALVAQTHSGTSPMQMVNDSDTGRDWFTDKALHDYATADGQQVGLATWSWFAAPGSLGAFYEEALFPLFTGLTMDGAPFTTPAAHAYGFSGSIQYDHTFLEIYDPAYTRWAPLGPHRFDIPETMQDATHIANGGTEVTNLLNKQLSRESWRSMITNANAGGVFLPYGVEMLTYQNGVPDGFGGWTDWAHPAGGTTDGLQQRAKLFAHSIMQSAGMVGWDVPEFDHCEWEASGAYVEIWSSSGPITTTRLARGEAALDDSFAHWTDIAGWQINGIPAQRAEVVAGRVRIYPNSGTFTYADVINFGEGGASGMLAHPDDFYAALWENLPIVDVGATGLEGIPVRALPDPAVLANTLPASTPFFTTTATGPRFESPTNIPANTTAITIAGRVRVPAASISNDNLFAFTSTTFDAQILSSGAVRMTLEDSTGAKMVQAQSTADGVFPFDQWVDFEIAADQVNGWLKVRLNGVEVSEFTFTPGSGLFTTSRKARVLYQNSDSNQLIADVERVQIWYEATTDGSAPTTVPVKEISGDADTINADAWMVGTPAA</sequence>
<dbReference type="EMBL" id="FXYE01000002">
    <property type="protein sequence ID" value="SMX46496.1"/>
    <property type="molecule type" value="Genomic_DNA"/>
</dbReference>
<name>A0A238KWN8_9RHOB</name>
<dbReference type="Proteomes" id="UP000202922">
    <property type="component" value="Unassembled WGS sequence"/>
</dbReference>
<accession>A0A238KWN8</accession>
<gene>
    <name evidence="1" type="ORF">COL8621_03136</name>
</gene>
<reference evidence="2" key="1">
    <citation type="submission" date="2017-05" db="EMBL/GenBank/DDBJ databases">
        <authorList>
            <person name="Rodrigo-Torres L."/>
            <person name="Arahal R. D."/>
            <person name="Lucena T."/>
        </authorList>
    </citation>
    <scope>NUCLEOTIDE SEQUENCE [LARGE SCALE GENOMIC DNA]</scope>
    <source>
        <strain evidence="2">CECT 8621</strain>
    </source>
</reference>
<evidence type="ECO:0000313" key="2">
    <source>
        <dbReference type="Proteomes" id="UP000202922"/>
    </source>
</evidence>
<dbReference type="AlphaFoldDB" id="A0A238KWN8"/>